<feature type="signal peptide" evidence="1">
    <location>
        <begin position="1"/>
        <end position="20"/>
    </location>
</feature>
<evidence type="ECO:0008006" key="4">
    <source>
        <dbReference type="Google" id="ProtNLM"/>
    </source>
</evidence>
<dbReference type="EMBL" id="AP025592">
    <property type="protein sequence ID" value="BDG09239.1"/>
    <property type="molecule type" value="Genomic_DNA"/>
</dbReference>
<evidence type="ECO:0000313" key="2">
    <source>
        <dbReference type="EMBL" id="BDG09239.1"/>
    </source>
</evidence>
<accession>A0ABM7XBK3</accession>
<dbReference type="SUPFAM" id="SSF48695">
    <property type="entry name" value="Multiheme cytochromes"/>
    <property type="match status" value="1"/>
</dbReference>
<feature type="chain" id="PRO_5046966455" description="Cytochrome c family protein" evidence="1">
    <location>
        <begin position="21"/>
        <end position="215"/>
    </location>
</feature>
<name>A0ABM7XBK3_9BACT</name>
<dbReference type="RefSeq" id="WP_248341030.1">
    <property type="nucleotide sequence ID" value="NZ_AP025592.1"/>
</dbReference>
<dbReference type="InterPro" id="IPR036280">
    <property type="entry name" value="Multihaem_cyt_sf"/>
</dbReference>
<gene>
    <name evidence="2" type="ORF">AMPC_23520</name>
</gene>
<protein>
    <recommendedName>
        <fullName evidence="4">Cytochrome c family protein</fullName>
    </recommendedName>
</protein>
<dbReference type="Proteomes" id="UP001162734">
    <property type="component" value="Chromosome"/>
</dbReference>
<proteinExistence type="predicted"/>
<reference evidence="3" key="1">
    <citation type="journal article" date="2022" name="Int. J. Syst. Evol. Microbiol.">
        <title>Anaeromyxobacter oryzae sp. nov., Anaeromyxobacter diazotrophicus sp. nov. and Anaeromyxobacter paludicola sp. nov., isolated from paddy soils.</title>
        <authorList>
            <person name="Itoh H."/>
            <person name="Xu Z."/>
            <person name="Mise K."/>
            <person name="Masuda Y."/>
            <person name="Ushijima N."/>
            <person name="Hayakawa C."/>
            <person name="Shiratori Y."/>
            <person name="Senoo K."/>
        </authorList>
    </citation>
    <scope>NUCLEOTIDE SEQUENCE [LARGE SCALE GENOMIC DNA]</scope>
    <source>
        <strain evidence="3">Red630</strain>
    </source>
</reference>
<keyword evidence="1" id="KW-0732">Signal</keyword>
<evidence type="ECO:0000313" key="3">
    <source>
        <dbReference type="Proteomes" id="UP001162734"/>
    </source>
</evidence>
<evidence type="ECO:0000256" key="1">
    <source>
        <dbReference type="SAM" id="SignalP"/>
    </source>
</evidence>
<organism evidence="2 3">
    <name type="scientific">Anaeromyxobacter paludicola</name>
    <dbReference type="NCBI Taxonomy" id="2918171"/>
    <lineage>
        <taxon>Bacteria</taxon>
        <taxon>Pseudomonadati</taxon>
        <taxon>Myxococcota</taxon>
        <taxon>Myxococcia</taxon>
        <taxon>Myxococcales</taxon>
        <taxon>Cystobacterineae</taxon>
        <taxon>Anaeromyxobacteraceae</taxon>
        <taxon>Anaeromyxobacter</taxon>
    </lineage>
</organism>
<keyword evidence="3" id="KW-1185">Reference proteome</keyword>
<sequence>MKPAQVLVVVLVGLVGSARAESAASPIDEDRLAFADYMRQLDQLTRPGGGALPASGAAPRRTLAQAVYGDALPAAIAPAGQAAAPPEPRCSLFVPGKEAAAADDCLGCHELHSSHRVDFAYPAVVQRGGALRTAAEAVRRGAFLPEGRVRCGTCHDGRSEYRYHLAIPAGAKLRPAVNPRDPVNHRALAGAPSQPGVLRDVSPTPLCQTCHSYGD</sequence>